<dbReference type="Proteomes" id="UP000188318">
    <property type="component" value="Unassembled WGS sequence"/>
</dbReference>
<name>A0A1R3RFS5_ASPC5</name>
<protein>
    <submittedName>
        <fullName evidence="1">Uncharacterized protein</fullName>
    </submittedName>
</protein>
<gene>
    <name evidence="1" type="ORF">ASPCADRAFT_7556</name>
</gene>
<reference evidence="2" key="1">
    <citation type="journal article" date="2017" name="Genome Biol.">
        <title>Comparative genomics reveals high biological diversity and specific adaptations in the industrially and medically important fungal genus Aspergillus.</title>
        <authorList>
            <person name="de Vries R.P."/>
            <person name="Riley R."/>
            <person name="Wiebenga A."/>
            <person name="Aguilar-Osorio G."/>
            <person name="Amillis S."/>
            <person name="Uchima C.A."/>
            <person name="Anderluh G."/>
            <person name="Asadollahi M."/>
            <person name="Askin M."/>
            <person name="Barry K."/>
            <person name="Battaglia E."/>
            <person name="Bayram O."/>
            <person name="Benocci T."/>
            <person name="Braus-Stromeyer S.A."/>
            <person name="Caldana C."/>
            <person name="Canovas D."/>
            <person name="Cerqueira G.C."/>
            <person name="Chen F."/>
            <person name="Chen W."/>
            <person name="Choi C."/>
            <person name="Clum A."/>
            <person name="Dos Santos R.A."/>
            <person name="Damasio A.R."/>
            <person name="Diallinas G."/>
            <person name="Emri T."/>
            <person name="Fekete E."/>
            <person name="Flipphi M."/>
            <person name="Freyberg S."/>
            <person name="Gallo A."/>
            <person name="Gournas C."/>
            <person name="Habgood R."/>
            <person name="Hainaut M."/>
            <person name="Harispe M.L."/>
            <person name="Henrissat B."/>
            <person name="Hilden K.S."/>
            <person name="Hope R."/>
            <person name="Hossain A."/>
            <person name="Karabika E."/>
            <person name="Karaffa L."/>
            <person name="Karanyi Z."/>
            <person name="Krasevec N."/>
            <person name="Kuo A."/>
            <person name="Kusch H."/>
            <person name="LaButti K."/>
            <person name="Lagendijk E.L."/>
            <person name="Lapidus A."/>
            <person name="Levasseur A."/>
            <person name="Lindquist E."/>
            <person name="Lipzen A."/>
            <person name="Logrieco A.F."/>
            <person name="MacCabe A."/>
            <person name="Maekelae M.R."/>
            <person name="Malavazi I."/>
            <person name="Melin P."/>
            <person name="Meyer V."/>
            <person name="Mielnichuk N."/>
            <person name="Miskei M."/>
            <person name="Molnar A.P."/>
            <person name="Mule G."/>
            <person name="Ngan C.Y."/>
            <person name="Orejas M."/>
            <person name="Orosz E."/>
            <person name="Ouedraogo J.P."/>
            <person name="Overkamp K.M."/>
            <person name="Park H.-S."/>
            <person name="Perrone G."/>
            <person name="Piumi F."/>
            <person name="Punt P.J."/>
            <person name="Ram A.F."/>
            <person name="Ramon A."/>
            <person name="Rauscher S."/>
            <person name="Record E."/>
            <person name="Riano-Pachon D.M."/>
            <person name="Robert V."/>
            <person name="Roehrig J."/>
            <person name="Ruller R."/>
            <person name="Salamov A."/>
            <person name="Salih N.S."/>
            <person name="Samson R.A."/>
            <person name="Sandor E."/>
            <person name="Sanguinetti M."/>
            <person name="Schuetze T."/>
            <person name="Sepcic K."/>
            <person name="Shelest E."/>
            <person name="Sherlock G."/>
            <person name="Sophianopoulou V."/>
            <person name="Squina F.M."/>
            <person name="Sun H."/>
            <person name="Susca A."/>
            <person name="Todd R.B."/>
            <person name="Tsang A."/>
            <person name="Unkles S.E."/>
            <person name="van de Wiele N."/>
            <person name="van Rossen-Uffink D."/>
            <person name="Oliveira J.V."/>
            <person name="Vesth T.C."/>
            <person name="Visser J."/>
            <person name="Yu J.-H."/>
            <person name="Zhou M."/>
            <person name="Andersen M.R."/>
            <person name="Archer D.B."/>
            <person name="Baker S.E."/>
            <person name="Benoit I."/>
            <person name="Brakhage A.A."/>
            <person name="Braus G.H."/>
            <person name="Fischer R."/>
            <person name="Frisvad J.C."/>
            <person name="Goldman G.H."/>
            <person name="Houbraken J."/>
            <person name="Oakley B."/>
            <person name="Pocsi I."/>
            <person name="Scazzocchio C."/>
            <person name="Seiboth B."/>
            <person name="vanKuyk P.A."/>
            <person name="Wortman J."/>
            <person name="Dyer P.S."/>
            <person name="Grigoriev I.V."/>
        </authorList>
    </citation>
    <scope>NUCLEOTIDE SEQUENCE [LARGE SCALE GENOMIC DNA]</scope>
    <source>
        <strain evidence="2">ITEM 5010</strain>
    </source>
</reference>
<organism evidence="1 2">
    <name type="scientific">Aspergillus carbonarius (strain ITEM 5010)</name>
    <dbReference type="NCBI Taxonomy" id="602072"/>
    <lineage>
        <taxon>Eukaryota</taxon>
        <taxon>Fungi</taxon>
        <taxon>Dikarya</taxon>
        <taxon>Ascomycota</taxon>
        <taxon>Pezizomycotina</taxon>
        <taxon>Eurotiomycetes</taxon>
        <taxon>Eurotiomycetidae</taxon>
        <taxon>Eurotiales</taxon>
        <taxon>Aspergillaceae</taxon>
        <taxon>Aspergillus</taxon>
        <taxon>Aspergillus subgen. Circumdati</taxon>
    </lineage>
</organism>
<evidence type="ECO:0000313" key="2">
    <source>
        <dbReference type="Proteomes" id="UP000188318"/>
    </source>
</evidence>
<dbReference type="AlphaFoldDB" id="A0A1R3RFS5"/>
<dbReference type="EMBL" id="KV907504">
    <property type="protein sequence ID" value="OOF93324.1"/>
    <property type="molecule type" value="Genomic_DNA"/>
</dbReference>
<dbReference type="VEuPathDB" id="FungiDB:ASPCADRAFT_7556"/>
<keyword evidence="2" id="KW-1185">Reference proteome</keyword>
<evidence type="ECO:0000313" key="1">
    <source>
        <dbReference type="EMBL" id="OOF93324.1"/>
    </source>
</evidence>
<accession>A0A1R3RFS5</accession>
<sequence length="50" mass="5329">MHARALVLDLDLDLAIDVWLPLPASFALAFLSPPDGSSYVGDLSVSVNVF</sequence>
<proteinExistence type="predicted"/>